<feature type="modified residue" description="4-aspartylphosphate" evidence="2">
    <location>
        <position position="63"/>
    </location>
</feature>
<dbReference type="GeneID" id="97608550"/>
<keyword evidence="5" id="KW-1185">Reference proteome</keyword>
<dbReference type="CDD" id="cd00156">
    <property type="entry name" value="REC"/>
    <property type="match status" value="1"/>
</dbReference>
<comment type="caution">
    <text evidence="4">The sequence shown here is derived from an EMBL/GenBank/DDBJ whole genome shotgun (WGS) entry which is preliminary data.</text>
</comment>
<dbReference type="InterPro" id="IPR050595">
    <property type="entry name" value="Bact_response_regulator"/>
</dbReference>
<dbReference type="RefSeq" id="WP_109941392.1">
    <property type="nucleotide sequence ID" value="NZ_CP176366.1"/>
</dbReference>
<dbReference type="InterPro" id="IPR011006">
    <property type="entry name" value="CheY-like_superfamily"/>
</dbReference>
<accession>A0A2V2NA28</accession>
<sequence>MNIIFYMPDEPLRVLHIDDEELWRSTVCDYLPTFGNYQIVSVESGEKALALLRTTCFDVVISDYQMPEMNGLEILLHIRLSGNMIPFILFTGLKHERLAQEAKDTGADFYVLKTGDPSLVFSDLNRKIIQTVEKYRTIQALATHRMHETKFSIL</sequence>
<dbReference type="EMBL" id="QGMZ01000026">
    <property type="protein sequence ID" value="PWR72481.1"/>
    <property type="molecule type" value="Genomic_DNA"/>
</dbReference>
<dbReference type="PANTHER" id="PTHR44591:SF3">
    <property type="entry name" value="RESPONSE REGULATORY DOMAIN-CONTAINING PROTEIN"/>
    <property type="match status" value="1"/>
</dbReference>
<dbReference type="SUPFAM" id="SSF52172">
    <property type="entry name" value="CheY-like"/>
    <property type="match status" value="1"/>
</dbReference>
<feature type="domain" description="Response regulatory" evidence="3">
    <location>
        <begin position="13"/>
        <end position="128"/>
    </location>
</feature>
<evidence type="ECO:0000313" key="5">
    <source>
        <dbReference type="Proteomes" id="UP000245934"/>
    </source>
</evidence>
<dbReference type="GO" id="GO:0000160">
    <property type="term" value="P:phosphorelay signal transduction system"/>
    <property type="evidence" value="ECO:0007669"/>
    <property type="project" value="InterPro"/>
</dbReference>
<reference evidence="4 5" key="1">
    <citation type="submission" date="2018-05" db="EMBL/GenBank/DDBJ databases">
        <title>Draft genome of Methanospirillum stamsii Pt1.</title>
        <authorList>
            <person name="Dueholm M.S."/>
            <person name="Nielsen P.H."/>
            <person name="Bakmann L.F."/>
            <person name="Otzen D.E."/>
        </authorList>
    </citation>
    <scope>NUCLEOTIDE SEQUENCE [LARGE SCALE GENOMIC DNA]</scope>
    <source>
        <strain evidence="4 5">Pt1</strain>
    </source>
</reference>
<evidence type="ECO:0000256" key="2">
    <source>
        <dbReference type="PROSITE-ProRule" id="PRU00169"/>
    </source>
</evidence>
<dbReference type="Proteomes" id="UP000245934">
    <property type="component" value="Unassembled WGS sequence"/>
</dbReference>
<evidence type="ECO:0000256" key="1">
    <source>
        <dbReference type="ARBA" id="ARBA00022553"/>
    </source>
</evidence>
<evidence type="ECO:0000313" key="4">
    <source>
        <dbReference type="EMBL" id="PWR72481.1"/>
    </source>
</evidence>
<gene>
    <name evidence="4" type="ORF">DLD82_12155</name>
</gene>
<dbReference type="Gene3D" id="3.40.50.2300">
    <property type="match status" value="1"/>
</dbReference>
<dbReference type="PANTHER" id="PTHR44591">
    <property type="entry name" value="STRESS RESPONSE REGULATOR PROTEIN 1"/>
    <property type="match status" value="1"/>
</dbReference>
<organism evidence="4 5">
    <name type="scientific">Methanospirillum stamsii</name>
    <dbReference type="NCBI Taxonomy" id="1277351"/>
    <lineage>
        <taxon>Archaea</taxon>
        <taxon>Methanobacteriati</taxon>
        <taxon>Methanobacteriota</taxon>
        <taxon>Stenosarchaea group</taxon>
        <taxon>Methanomicrobia</taxon>
        <taxon>Methanomicrobiales</taxon>
        <taxon>Methanospirillaceae</taxon>
        <taxon>Methanospirillum</taxon>
    </lineage>
</organism>
<name>A0A2V2NA28_9EURY</name>
<dbReference type="Pfam" id="PF00072">
    <property type="entry name" value="Response_reg"/>
    <property type="match status" value="1"/>
</dbReference>
<dbReference type="PROSITE" id="PS50110">
    <property type="entry name" value="RESPONSE_REGULATORY"/>
    <property type="match status" value="1"/>
</dbReference>
<dbReference type="InterPro" id="IPR001789">
    <property type="entry name" value="Sig_transdc_resp-reg_receiver"/>
</dbReference>
<protein>
    <submittedName>
        <fullName evidence="4">Response regulator</fullName>
    </submittedName>
</protein>
<dbReference type="AlphaFoldDB" id="A0A2V2NA28"/>
<proteinExistence type="predicted"/>
<keyword evidence="1 2" id="KW-0597">Phosphoprotein</keyword>
<dbReference type="SMART" id="SM00448">
    <property type="entry name" value="REC"/>
    <property type="match status" value="1"/>
</dbReference>
<evidence type="ECO:0000259" key="3">
    <source>
        <dbReference type="PROSITE" id="PS50110"/>
    </source>
</evidence>